<dbReference type="OrthoDB" id="6930981at2759"/>
<dbReference type="EMBL" id="CAKXAJ010024893">
    <property type="protein sequence ID" value="CAH2232363.1"/>
    <property type="molecule type" value="Genomic_DNA"/>
</dbReference>
<keyword evidence="3" id="KW-1185">Reference proteome</keyword>
<feature type="compositionally biased region" description="Basic and acidic residues" evidence="1">
    <location>
        <begin position="7"/>
        <end position="21"/>
    </location>
</feature>
<name>A0A8S4R8Q3_9NEOP</name>
<dbReference type="Proteomes" id="UP000838756">
    <property type="component" value="Unassembled WGS sequence"/>
</dbReference>
<sequence>MSEEHDVDCAGSERTEDKDCNETGEDEVGNKNEKDNEDNTGDKDKVEEIASANVVSATNDKESLSSEIDEKQDLYGGKGSKGTLTWTREESSLRVSWNLYEGTATPKDYVALCYADSIVIIIQVKHSMSDMWKQKAGVVLQHALTSPLRKPLVKPFTSSRIWDEGAWSFCMVHDFVYSGYQSALSRSPRLGGCMNGLRRPRASLPATRFVNECPTGACLAAHVQSRRAPPSIRERMPPFQIPTDRTLQSRVLL</sequence>
<reference evidence="2" key="1">
    <citation type="submission" date="2022-03" db="EMBL/GenBank/DDBJ databases">
        <authorList>
            <person name="Lindestad O."/>
        </authorList>
    </citation>
    <scope>NUCLEOTIDE SEQUENCE</scope>
</reference>
<organism evidence="2 3">
    <name type="scientific">Pararge aegeria aegeria</name>
    <dbReference type="NCBI Taxonomy" id="348720"/>
    <lineage>
        <taxon>Eukaryota</taxon>
        <taxon>Metazoa</taxon>
        <taxon>Ecdysozoa</taxon>
        <taxon>Arthropoda</taxon>
        <taxon>Hexapoda</taxon>
        <taxon>Insecta</taxon>
        <taxon>Pterygota</taxon>
        <taxon>Neoptera</taxon>
        <taxon>Endopterygota</taxon>
        <taxon>Lepidoptera</taxon>
        <taxon>Glossata</taxon>
        <taxon>Ditrysia</taxon>
        <taxon>Papilionoidea</taxon>
        <taxon>Nymphalidae</taxon>
        <taxon>Satyrinae</taxon>
        <taxon>Satyrini</taxon>
        <taxon>Parargina</taxon>
        <taxon>Pararge</taxon>
    </lineage>
</organism>
<dbReference type="AlphaFoldDB" id="A0A8S4R8Q3"/>
<protein>
    <submittedName>
        <fullName evidence="2">Jg19166 protein</fullName>
    </submittedName>
</protein>
<feature type="region of interest" description="Disordered" evidence="1">
    <location>
        <begin position="1"/>
        <end position="72"/>
    </location>
</feature>
<accession>A0A8S4R8Q3</accession>
<gene>
    <name evidence="2" type="primary">jg19166</name>
    <name evidence="2" type="ORF">PAEG_LOCUS10631</name>
</gene>
<feature type="compositionally biased region" description="Basic and acidic residues" evidence="1">
    <location>
        <begin position="59"/>
        <end position="72"/>
    </location>
</feature>
<evidence type="ECO:0000313" key="3">
    <source>
        <dbReference type="Proteomes" id="UP000838756"/>
    </source>
</evidence>
<comment type="caution">
    <text evidence="2">The sequence shown here is derived from an EMBL/GenBank/DDBJ whole genome shotgun (WGS) entry which is preliminary data.</text>
</comment>
<evidence type="ECO:0000313" key="2">
    <source>
        <dbReference type="EMBL" id="CAH2232363.1"/>
    </source>
</evidence>
<proteinExistence type="predicted"/>
<evidence type="ECO:0000256" key="1">
    <source>
        <dbReference type="SAM" id="MobiDB-lite"/>
    </source>
</evidence>